<accession>A0ABX0I8A7</accession>
<dbReference type="Gene3D" id="3.40.50.10090">
    <property type="match status" value="2"/>
</dbReference>
<dbReference type="InterPro" id="IPR039793">
    <property type="entry name" value="UROS/Hem4"/>
</dbReference>
<comment type="caution">
    <text evidence="2">The sequence shown here is derived from an EMBL/GenBank/DDBJ whole genome shotgun (WGS) entry which is preliminary data.</text>
</comment>
<dbReference type="PANTHER" id="PTHR12390:SF0">
    <property type="entry name" value="UROPORPHYRINOGEN-III SYNTHASE"/>
    <property type="match status" value="1"/>
</dbReference>
<sequence>MPNSINILSTKTLLQNQKQLFLDKKFCFAEKDFIQIKSKDFEAKLINDNLIFSSQNTVESVLKYPELIPELQKKNAFCVGLKTKALLEKNGFKVLVYKEYSTDLAEIITSIYCAESFTFFCGNIRRDELPNMLIKNNITFNEIVVYETILKPYKIEQKIDALLFFSPSAVNSYLESNKITNEICFCIGTTTAKALENRTKNIVIASQPTVENVINEVIHYYKRL</sequence>
<dbReference type="InterPro" id="IPR036108">
    <property type="entry name" value="4pyrrol_syn_uPrphyn_synt_sf"/>
</dbReference>
<dbReference type="Proteomes" id="UP000761423">
    <property type="component" value="Unassembled WGS sequence"/>
</dbReference>
<organism evidence="2 3">
    <name type="scientific">Flavobacterium celericrescens</name>
    <dbReference type="NCBI Taxonomy" id="2709780"/>
    <lineage>
        <taxon>Bacteria</taxon>
        <taxon>Pseudomonadati</taxon>
        <taxon>Bacteroidota</taxon>
        <taxon>Flavobacteriia</taxon>
        <taxon>Flavobacteriales</taxon>
        <taxon>Flavobacteriaceae</taxon>
        <taxon>Flavobacterium</taxon>
    </lineage>
</organism>
<protein>
    <submittedName>
        <fullName evidence="2">Uroporphyrinogen-III synthase</fullName>
    </submittedName>
</protein>
<evidence type="ECO:0000313" key="3">
    <source>
        <dbReference type="Proteomes" id="UP000761423"/>
    </source>
</evidence>
<evidence type="ECO:0000313" key="2">
    <source>
        <dbReference type="EMBL" id="NHM03366.1"/>
    </source>
</evidence>
<dbReference type="Pfam" id="PF02602">
    <property type="entry name" value="HEM4"/>
    <property type="match status" value="1"/>
</dbReference>
<proteinExistence type="predicted"/>
<dbReference type="CDD" id="cd06578">
    <property type="entry name" value="HemD"/>
    <property type="match status" value="1"/>
</dbReference>
<gene>
    <name evidence="2" type="ORF">G4L40_01465</name>
</gene>
<keyword evidence="3" id="KW-1185">Reference proteome</keyword>
<dbReference type="InterPro" id="IPR003754">
    <property type="entry name" value="4pyrrol_synth_uPrphyn_synth"/>
</dbReference>
<evidence type="ECO:0000259" key="1">
    <source>
        <dbReference type="Pfam" id="PF02602"/>
    </source>
</evidence>
<name>A0ABX0I8A7_9FLAO</name>
<dbReference type="SUPFAM" id="SSF69618">
    <property type="entry name" value="HemD-like"/>
    <property type="match status" value="1"/>
</dbReference>
<dbReference type="RefSeq" id="WP_166235301.1">
    <property type="nucleotide sequence ID" value="NZ_JAAJBV010000001.1"/>
</dbReference>
<feature type="domain" description="Tetrapyrrole biosynthesis uroporphyrinogen III synthase" evidence="1">
    <location>
        <begin position="48"/>
        <end position="214"/>
    </location>
</feature>
<reference evidence="2 3" key="1">
    <citation type="submission" date="2020-02" db="EMBL/GenBank/DDBJ databases">
        <authorList>
            <person name="Chen W.-M."/>
        </authorList>
    </citation>
    <scope>NUCLEOTIDE SEQUENCE [LARGE SCALE GENOMIC DNA]</scope>
    <source>
        <strain evidence="2 3">TWA-26</strain>
    </source>
</reference>
<dbReference type="PANTHER" id="PTHR12390">
    <property type="entry name" value="UROPORPHYRINOGEN III SYNTHASE"/>
    <property type="match status" value="1"/>
</dbReference>
<dbReference type="EMBL" id="JAAJBV010000001">
    <property type="protein sequence ID" value="NHM03366.1"/>
    <property type="molecule type" value="Genomic_DNA"/>
</dbReference>